<dbReference type="EMBL" id="GBRH01225117">
    <property type="protein sequence ID" value="JAD72778.1"/>
    <property type="molecule type" value="Transcribed_RNA"/>
</dbReference>
<reference evidence="1" key="1">
    <citation type="submission" date="2014-09" db="EMBL/GenBank/DDBJ databases">
        <authorList>
            <person name="Magalhaes I.L.F."/>
            <person name="Oliveira U."/>
            <person name="Santos F.R."/>
            <person name="Vidigal T.H.D.A."/>
            <person name="Brescovit A.D."/>
            <person name="Santos A.J."/>
        </authorList>
    </citation>
    <scope>NUCLEOTIDE SEQUENCE</scope>
    <source>
        <tissue evidence="1">Shoot tissue taken approximately 20 cm above the soil surface</tissue>
    </source>
</reference>
<name>A0A0A9CE87_ARUDO</name>
<dbReference type="AlphaFoldDB" id="A0A0A9CE87"/>
<organism evidence="1">
    <name type="scientific">Arundo donax</name>
    <name type="common">Giant reed</name>
    <name type="synonym">Donax arundinaceus</name>
    <dbReference type="NCBI Taxonomy" id="35708"/>
    <lineage>
        <taxon>Eukaryota</taxon>
        <taxon>Viridiplantae</taxon>
        <taxon>Streptophyta</taxon>
        <taxon>Embryophyta</taxon>
        <taxon>Tracheophyta</taxon>
        <taxon>Spermatophyta</taxon>
        <taxon>Magnoliopsida</taxon>
        <taxon>Liliopsida</taxon>
        <taxon>Poales</taxon>
        <taxon>Poaceae</taxon>
        <taxon>PACMAD clade</taxon>
        <taxon>Arundinoideae</taxon>
        <taxon>Arundineae</taxon>
        <taxon>Arundo</taxon>
    </lineage>
</organism>
<proteinExistence type="predicted"/>
<sequence length="58" mass="6297">MSRNLCRPMTPCSRLCNSSMVSGRSHGSIVANSMVDLTTVVASKFSETQCHILSSKCF</sequence>
<reference evidence="1" key="2">
    <citation type="journal article" date="2015" name="Data Brief">
        <title>Shoot transcriptome of the giant reed, Arundo donax.</title>
        <authorList>
            <person name="Barrero R.A."/>
            <person name="Guerrero F.D."/>
            <person name="Moolhuijzen P."/>
            <person name="Goolsby J.A."/>
            <person name="Tidwell J."/>
            <person name="Bellgard S.E."/>
            <person name="Bellgard M.I."/>
        </authorList>
    </citation>
    <scope>NUCLEOTIDE SEQUENCE</scope>
    <source>
        <tissue evidence="1">Shoot tissue taken approximately 20 cm above the soil surface</tissue>
    </source>
</reference>
<evidence type="ECO:0000313" key="1">
    <source>
        <dbReference type="EMBL" id="JAD72778.1"/>
    </source>
</evidence>
<protein>
    <submittedName>
        <fullName evidence="1">Uncharacterized protein</fullName>
    </submittedName>
</protein>
<accession>A0A0A9CE87</accession>